<sequence>MTMGVFELHLHEPNFTLNTGENEPELGWGQTDGGEEPPPITGKLAPVLILLAVIVLALLRNRRRE</sequence>
<dbReference type="Proteomes" id="UP000186914">
    <property type="component" value="Unassembled WGS sequence"/>
</dbReference>
<proteinExistence type="predicted"/>
<protein>
    <recommendedName>
        <fullName evidence="5">PGF-CTERM protein</fullName>
    </recommendedName>
</protein>
<gene>
    <name evidence="3" type="ORF">SAMN05421858_1873</name>
</gene>
<name>A0A1N6Z4Y0_9EURY</name>
<keyword evidence="2" id="KW-1133">Transmembrane helix</keyword>
<reference evidence="4" key="1">
    <citation type="submission" date="2017-01" db="EMBL/GenBank/DDBJ databases">
        <authorList>
            <person name="Varghese N."/>
            <person name="Submissions S."/>
        </authorList>
    </citation>
    <scope>NUCLEOTIDE SEQUENCE [LARGE SCALE GENOMIC DNA]</scope>
    <source>
        <strain evidence="4">CGMCC 1.7737</strain>
    </source>
</reference>
<evidence type="ECO:0008006" key="5">
    <source>
        <dbReference type="Google" id="ProtNLM"/>
    </source>
</evidence>
<evidence type="ECO:0000256" key="1">
    <source>
        <dbReference type="SAM" id="MobiDB-lite"/>
    </source>
</evidence>
<feature type="transmembrane region" description="Helical" evidence="2">
    <location>
        <begin position="40"/>
        <end position="59"/>
    </location>
</feature>
<evidence type="ECO:0000313" key="4">
    <source>
        <dbReference type="Proteomes" id="UP000186914"/>
    </source>
</evidence>
<keyword evidence="2" id="KW-0472">Membrane</keyword>
<evidence type="ECO:0000313" key="3">
    <source>
        <dbReference type="EMBL" id="SIR21880.1"/>
    </source>
</evidence>
<feature type="region of interest" description="Disordered" evidence="1">
    <location>
        <begin position="14"/>
        <end position="39"/>
    </location>
</feature>
<dbReference type="EMBL" id="FTNO01000001">
    <property type="protein sequence ID" value="SIR21880.1"/>
    <property type="molecule type" value="Genomic_DNA"/>
</dbReference>
<keyword evidence="2" id="KW-0812">Transmembrane</keyword>
<keyword evidence="4" id="KW-1185">Reference proteome</keyword>
<evidence type="ECO:0000256" key="2">
    <source>
        <dbReference type="SAM" id="Phobius"/>
    </source>
</evidence>
<dbReference type="AlphaFoldDB" id="A0A1N6Z4Y0"/>
<organism evidence="3 4">
    <name type="scientific">Haladaptatus litoreus</name>
    <dbReference type="NCBI Taxonomy" id="553468"/>
    <lineage>
        <taxon>Archaea</taxon>
        <taxon>Methanobacteriati</taxon>
        <taxon>Methanobacteriota</taxon>
        <taxon>Stenosarchaea group</taxon>
        <taxon>Halobacteria</taxon>
        <taxon>Halobacteriales</taxon>
        <taxon>Haladaptataceae</taxon>
        <taxon>Haladaptatus</taxon>
    </lineage>
</organism>
<accession>A0A1N6Z4Y0</accession>